<evidence type="ECO:0000259" key="1">
    <source>
        <dbReference type="Pfam" id="PF13701"/>
    </source>
</evidence>
<name>A0A0R1N585_9LACO</name>
<reference evidence="2 3" key="1">
    <citation type="journal article" date="2015" name="Genome Announc.">
        <title>Expanding the biotechnology potential of lactobacilli through comparative genomics of 213 strains and associated genera.</title>
        <authorList>
            <person name="Sun Z."/>
            <person name="Harris H.M."/>
            <person name="McCann A."/>
            <person name="Guo C."/>
            <person name="Argimon S."/>
            <person name="Zhang W."/>
            <person name="Yang X."/>
            <person name="Jeffery I.B."/>
            <person name="Cooney J.C."/>
            <person name="Kagawa T.F."/>
            <person name="Liu W."/>
            <person name="Song Y."/>
            <person name="Salvetti E."/>
            <person name="Wrobel A."/>
            <person name="Rasinkangas P."/>
            <person name="Parkhill J."/>
            <person name="Rea M.C."/>
            <person name="O'Sullivan O."/>
            <person name="Ritari J."/>
            <person name="Douillard F.P."/>
            <person name="Paul Ross R."/>
            <person name="Yang R."/>
            <person name="Briner A.E."/>
            <person name="Felis G.E."/>
            <person name="de Vos W.M."/>
            <person name="Barrangou R."/>
            <person name="Klaenhammer T.R."/>
            <person name="Caufield P.W."/>
            <person name="Cui Y."/>
            <person name="Zhang H."/>
            <person name="O'Toole P.W."/>
        </authorList>
    </citation>
    <scope>NUCLEOTIDE SEQUENCE [LARGE SCALE GENOMIC DNA]</scope>
    <source>
        <strain evidence="2 3">DSM 12744</strain>
    </source>
</reference>
<organism evidence="2 3">
    <name type="scientific">Schleiferilactobacillus perolens DSM 12744</name>
    <dbReference type="NCBI Taxonomy" id="1423792"/>
    <lineage>
        <taxon>Bacteria</taxon>
        <taxon>Bacillati</taxon>
        <taxon>Bacillota</taxon>
        <taxon>Bacilli</taxon>
        <taxon>Lactobacillales</taxon>
        <taxon>Lactobacillaceae</taxon>
        <taxon>Schleiferilactobacillus</taxon>
    </lineage>
</organism>
<dbReference type="Proteomes" id="UP000051330">
    <property type="component" value="Unassembled WGS sequence"/>
</dbReference>
<dbReference type="InterPro" id="IPR025668">
    <property type="entry name" value="Tnp_DDE_dom"/>
</dbReference>
<accession>A0A0R1N585</accession>
<dbReference type="AlphaFoldDB" id="A0A0R1N585"/>
<keyword evidence="3" id="KW-1185">Reference proteome</keyword>
<evidence type="ECO:0000313" key="3">
    <source>
        <dbReference type="Proteomes" id="UP000051330"/>
    </source>
</evidence>
<dbReference type="PATRIC" id="fig|1423792.3.peg.2979"/>
<dbReference type="RefSeq" id="WP_057820642.1">
    <property type="nucleotide sequence ID" value="NZ_AZEC01000007.1"/>
</dbReference>
<evidence type="ECO:0000313" key="2">
    <source>
        <dbReference type="EMBL" id="KRL12586.1"/>
    </source>
</evidence>
<gene>
    <name evidence="2" type="ORF">FD09_GL002906</name>
</gene>
<feature type="domain" description="Transposase DDE" evidence="1">
    <location>
        <begin position="2"/>
        <end position="151"/>
    </location>
</feature>
<proteinExistence type="predicted"/>
<dbReference type="Pfam" id="PF13701">
    <property type="entry name" value="DDE_Tnp_1_4"/>
    <property type="match status" value="1"/>
</dbReference>
<dbReference type="EMBL" id="AZEC01000007">
    <property type="protein sequence ID" value="KRL12586.1"/>
    <property type="molecule type" value="Genomic_DNA"/>
</dbReference>
<comment type="caution">
    <text evidence="2">The sequence shown here is derived from an EMBL/GenBank/DDBJ whole genome shotgun (WGS) entry which is preliminary data.</text>
</comment>
<protein>
    <recommendedName>
        <fullName evidence="1">Transposase DDE domain-containing protein</fullName>
    </recommendedName>
</protein>
<sequence length="151" mass="17654">MIKLKANPLLKRLGKKVWHTFVTLNGNDGHSHAFVFWYPASTWKHARRVVIVAQHKPSKKSVTIQFFVTNLPTATATLGSFYQKRGKMEKFIQQTKSGYYADRMNSTNFLMNEARMMFSCLDYNLMRLMALWVFPTWIRNSEITSIRTNLL</sequence>